<evidence type="ECO:0000313" key="1">
    <source>
        <dbReference type="EMBL" id="KAK0159528.1"/>
    </source>
</evidence>
<protein>
    <submittedName>
        <fullName evidence="1">Uncharacterized protein</fullName>
    </submittedName>
</protein>
<gene>
    <name evidence="1" type="ORF">PV327_010978</name>
</gene>
<sequence length="87" mass="9994">MANSPTSIENQIDSFLEQFKRSGTKVMDDTVRGNYNVSSNISRSRSDNLDLEVLEVDHQNIFTPVHWQVTCAILYFHTPPTILFHLL</sequence>
<organism evidence="1 2">
    <name type="scientific">Microctonus hyperodae</name>
    <name type="common">Parasitoid wasp</name>
    <dbReference type="NCBI Taxonomy" id="165561"/>
    <lineage>
        <taxon>Eukaryota</taxon>
        <taxon>Metazoa</taxon>
        <taxon>Ecdysozoa</taxon>
        <taxon>Arthropoda</taxon>
        <taxon>Hexapoda</taxon>
        <taxon>Insecta</taxon>
        <taxon>Pterygota</taxon>
        <taxon>Neoptera</taxon>
        <taxon>Endopterygota</taxon>
        <taxon>Hymenoptera</taxon>
        <taxon>Apocrita</taxon>
        <taxon>Ichneumonoidea</taxon>
        <taxon>Braconidae</taxon>
        <taxon>Euphorinae</taxon>
        <taxon>Microctonus</taxon>
    </lineage>
</organism>
<name>A0AA39C820_MICHY</name>
<dbReference type="Proteomes" id="UP001168972">
    <property type="component" value="Unassembled WGS sequence"/>
</dbReference>
<dbReference type="EMBL" id="JAQQBR010001848">
    <property type="protein sequence ID" value="KAK0159528.1"/>
    <property type="molecule type" value="Genomic_DNA"/>
</dbReference>
<proteinExistence type="predicted"/>
<reference evidence="1" key="1">
    <citation type="journal article" date="2023" name="bioRxiv">
        <title>Scaffold-level genome assemblies of two parasitoid biocontrol wasps reveal the parthenogenesis mechanism and an associated novel virus.</title>
        <authorList>
            <person name="Inwood S."/>
            <person name="Skelly J."/>
            <person name="Guhlin J."/>
            <person name="Harrop T."/>
            <person name="Goldson S."/>
            <person name="Dearden P."/>
        </authorList>
    </citation>
    <scope>NUCLEOTIDE SEQUENCE</scope>
    <source>
        <strain evidence="1">Lincoln</strain>
        <tissue evidence="1">Whole body</tissue>
    </source>
</reference>
<comment type="caution">
    <text evidence="1">The sequence shown here is derived from an EMBL/GenBank/DDBJ whole genome shotgun (WGS) entry which is preliminary data.</text>
</comment>
<evidence type="ECO:0000313" key="2">
    <source>
        <dbReference type="Proteomes" id="UP001168972"/>
    </source>
</evidence>
<accession>A0AA39C820</accession>
<reference evidence="1" key="2">
    <citation type="submission" date="2023-03" db="EMBL/GenBank/DDBJ databases">
        <authorList>
            <person name="Inwood S.N."/>
            <person name="Skelly J.G."/>
            <person name="Guhlin J."/>
            <person name="Harrop T.W.R."/>
            <person name="Goldson S.G."/>
            <person name="Dearden P.K."/>
        </authorList>
    </citation>
    <scope>NUCLEOTIDE SEQUENCE</scope>
    <source>
        <strain evidence="1">Lincoln</strain>
        <tissue evidence="1">Whole body</tissue>
    </source>
</reference>
<dbReference type="AlphaFoldDB" id="A0AA39C820"/>
<keyword evidence="2" id="KW-1185">Reference proteome</keyword>